<dbReference type="GO" id="GO:0003700">
    <property type="term" value="F:DNA-binding transcription factor activity"/>
    <property type="evidence" value="ECO:0007669"/>
    <property type="project" value="TreeGrafter"/>
</dbReference>
<evidence type="ECO:0000313" key="7">
    <source>
        <dbReference type="Proteomes" id="UP000198906"/>
    </source>
</evidence>
<name>A0A1C6S9B7_9ACTN</name>
<dbReference type="RefSeq" id="WP_091461210.1">
    <property type="nucleotide sequence ID" value="NZ_FMHU01000002.1"/>
</dbReference>
<dbReference type="PRINTS" id="PR00455">
    <property type="entry name" value="HTHTETR"/>
</dbReference>
<accession>A0A1C6S9B7</accession>
<dbReference type="SUPFAM" id="SSF48498">
    <property type="entry name" value="Tetracyclin repressor-like, C-terminal domain"/>
    <property type="match status" value="1"/>
</dbReference>
<evidence type="ECO:0000313" key="6">
    <source>
        <dbReference type="EMBL" id="SCL26049.1"/>
    </source>
</evidence>
<keyword evidence="2 4" id="KW-0238">DNA-binding</keyword>
<feature type="domain" description="HTH tetR-type" evidence="5">
    <location>
        <begin position="6"/>
        <end position="66"/>
    </location>
</feature>
<keyword evidence="7" id="KW-1185">Reference proteome</keyword>
<dbReference type="PANTHER" id="PTHR30055">
    <property type="entry name" value="HTH-TYPE TRANSCRIPTIONAL REGULATOR RUTR"/>
    <property type="match status" value="1"/>
</dbReference>
<dbReference type="GO" id="GO:0000976">
    <property type="term" value="F:transcription cis-regulatory region binding"/>
    <property type="evidence" value="ECO:0007669"/>
    <property type="project" value="TreeGrafter"/>
</dbReference>
<organism evidence="6 7">
    <name type="scientific">Micromonospora inyonensis</name>
    <dbReference type="NCBI Taxonomy" id="47866"/>
    <lineage>
        <taxon>Bacteria</taxon>
        <taxon>Bacillati</taxon>
        <taxon>Actinomycetota</taxon>
        <taxon>Actinomycetes</taxon>
        <taxon>Micromonosporales</taxon>
        <taxon>Micromonosporaceae</taxon>
        <taxon>Micromonospora</taxon>
    </lineage>
</organism>
<gene>
    <name evidence="6" type="ORF">GA0074694_4401</name>
</gene>
<dbReference type="InterPro" id="IPR050109">
    <property type="entry name" value="HTH-type_TetR-like_transc_reg"/>
</dbReference>
<dbReference type="AlphaFoldDB" id="A0A1C6S9B7"/>
<evidence type="ECO:0000256" key="2">
    <source>
        <dbReference type="ARBA" id="ARBA00023125"/>
    </source>
</evidence>
<dbReference type="STRING" id="47866.GA0074694_4401"/>
<dbReference type="InterPro" id="IPR001647">
    <property type="entry name" value="HTH_TetR"/>
</dbReference>
<proteinExistence type="predicted"/>
<evidence type="ECO:0000256" key="3">
    <source>
        <dbReference type="ARBA" id="ARBA00023163"/>
    </source>
</evidence>
<dbReference type="Proteomes" id="UP000198906">
    <property type="component" value="Unassembled WGS sequence"/>
</dbReference>
<evidence type="ECO:0000259" key="5">
    <source>
        <dbReference type="PROSITE" id="PS50977"/>
    </source>
</evidence>
<dbReference type="PROSITE" id="PS50977">
    <property type="entry name" value="HTH_TETR_2"/>
    <property type="match status" value="1"/>
</dbReference>
<dbReference type="InterPro" id="IPR036271">
    <property type="entry name" value="Tet_transcr_reg_TetR-rel_C_sf"/>
</dbReference>
<keyword evidence="1" id="KW-0805">Transcription regulation</keyword>
<evidence type="ECO:0000256" key="1">
    <source>
        <dbReference type="ARBA" id="ARBA00023015"/>
    </source>
</evidence>
<sequence>MTSLEVPARDRIVRAAATLLVEGGREAVTTRAVARAAGVQAPTIYRQFGDMRGLLDAAASYHLATYLDAQAARPPADDPVDDLRRGWDMQVEFGSTHPAVHGLMYGDPRPGPVPTAARVARDILRHLVTRVAEAGRLRIEVDRATDLVHSACCGVTLTLIRTPAGQRDPGLSTLTREAVVRSVATDTVAARAPRRVDRPVRHAVALRAVLPEVAADLTAAERELLTEWLDRIVHAAPPP</sequence>
<dbReference type="Gene3D" id="1.10.357.10">
    <property type="entry name" value="Tetracycline Repressor, domain 2"/>
    <property type="match status" value="1"/>
</dbReference>
<evidence type="ECO:0000256" key="4">
    <source>
        <dbReference type="PROSITE-ProRule" id="PRU00335"/>
    </source>
</evidence>
<dbReference type="SUPFAM" id="SSF46689">
    <property type="entry name" value="Homeodomain-like"/>
    <property type="match status" value="1"/>
</dbReference>
<feature type="DNA-binding region" description="H-T-H motif" evidence="4">
    <location>
        <begin position="29"/>
        <end position="48"/>
    </location>
</feature>
<protein>
    <submittedName>
        <fullName evidence="6">DNA-binding transcriptional regulator, AcrR family</fullName>
    </submittedName>
</protein>
<keyword evidence="3" id="KW-0804">Transcription</keyword>
<dbReference type="EMBL" id="FMHU01000002">
    <property type="protein sequence ID" value="SCL26049.1"/>
    <property type="molecule type" value="Genomic_DNA"/>
</dbReference>
<reference evidence="7" key="1">
    <citation type="submission" date="2016-06" db="EMBL/GenBank/DDBJ databases">
        <authorList>
            <person name="Varghese N."/>
        </authorList>
    </citation>
    <scope>NUCLEOTIDE SEQUENCE [LARGE SCALE GENOMIC DNA]</scope>
    <source>
        <strain evidence="7">DSM 46123</strain>
    </source>
</reference>
<dbReference type="InterPro" id="IPR009057">
    <property type="entry name" value="Homeodomain-like_sf"/>
</dbReference>
<dbReference type="Pfam" id="PF00440">
    <property type="entry name" value="TetR_N"/>
    <property type="match status" value="1"/>
</dbReference>
<dbReference type="PANTHER" id="PTHR30055:SF234">
    <property type="entry name" value="HTH-TYPE TRANSCRIPTIONAL REGULATOR BETI"/>
    <property type="match status" value="1"/>
</dbReference>